<evidence type="ECO:0000256" key="1">
    <source>
        <dbReference type="ARBA" id="ARBA00006484"/>
    </source>
</evidence>
<dbReference type="InterPro" id="IPR036291">
    <property type="entry name" value="NAD(P)-bd_dom_sf"/>
</dbReference>
<dbReference type="PANTHER" id="PTHR24320">
    <property type="entry name" value="RETINOL DEHYDROGENASE"/>
    <property type="match status" value="1"/>
</dbReference>
<dbReference type="SUPFAM" id="SSF51735">
    <property type="entry name" value="NAD(P)-binding Rossmann-fold domains"/>
    <property type="match status" value="1"/>
</dbReference>
<dbReference type="Pfam" id="PF00106">
    <property type="entry name" value="adh_short"/>
    <property type="match status" value="1"/>
</dbReference>
<evidence type="ECO:0000256" key="2">
    <source>
        <dbReference type="ARBA" id="ARBA00023002"/>
    </source>
</evidence>
<dbReference type="OrthoDB" id="191139at2759"/>
<dbReference type="PANTHER" id="PTHR24320:SF283">
    <property type="entry name" value="RETINOL DEHYDROGENASE 11"/>
    <property type="match status" value="1"/>
</dbReference>
<evidence type="ECO:0008006" key="5">
    <source>
        <dbReference type="Google" id="ProtNLM"/>
    </source>
</evidence>
<comment type="caution">
    <text evidence="3">The sequence shown here is derived from an EMBL/GenBank/DDBJ whole genome shotgun (WGS) entry which is preliminary data.</text>
</comment>
<protein>
    <recommendedName>
        <fullName evidence="5">Oxidoreductase</fullName>
    </recommendedName>
</protein>
<reference evidence="3 4" key="1">
    <citation type="journal article" date="2017" name="Mycologia">
        <title>Bifiguratus adelaidae, gen. et sp. nov., a new member of Mucoromycotina in endophytic and soil-dwelling habitats.</title>
        <authorList>
            <person name="Torres-Cruz T.J."/>
            <person name="Billingsley Tobias T.L."/>
            <person name="Almatruk M."/>
            <person name="Hesse C."/>
            <person name="Kuske C.R."/>
            <person name="Desiro A."/>
            <person name="Benucci G.M."/>
            <person name="Bonito G."/>
            <person name="Stajich J.E."/>
            <person name="Dunlap C."/>
            <person name="Arnold A.E."/>
            <person name="Porras-Alfaro A."/>
        </authorList>
    </citation>
    <scope>NUCLEOTIDE SEQUENCE [LARGE SCALE GENOMIC DNA]</scope>
    <source>
        <strain evidence="3 4">AZ0501</strain>
    </source>
</reference>
<keyword evidence="2" id="KW-0560">Oxidoreductase</keyword>
<sequence>MQDVRSKDFTSMTTQWKDIGLPMTVDQGPVGYRWTTDQVLDKLPQEHSVKGKVFIVTGGHSGLGEETTRALAAHGATVIVGSRSKSAADEVIAKIHKSHPDAKVQWIMLDLSDLDSVRQFVKEFHATGLPLYSIICNAGVMACPYGKTKQGFETQFGTNHLGHFLLIKLLIDDIVKSGGGRVVCVSSIAHRAGGIRFDDYNFSDGKEYEPWKGYGQSKTANILCAKGFNEHYASKGVECFSLHPGGIRTPLQRHVAESKMLENGWINEKGEVHPGFKTVAQGAATQVLAATSPDLKGKGGAYLEDCHVKEPLTEQAKDEMGEYSRKLFELSEKLVNAA</sequence>
<proteinExistence type="inferred from homology"/>
<dbReference type="AlphaFoldDB" id="A0A261XZS4"/>
<dbReference type="InterPro" id="IPR002347">
    <property type="entry name" value="SDR_fam"/>
</dbReference>
<keyword evidence="4" id="KW-1185">Reference proteome</keyword>
<evidence type="ECO:0000313" key="4">
    <source>
        <dbReference type="Proteomes" id="UP000242875"/>
    </source>
</evidence>
<dbReference type="GO" id="GO:0016491">
    <property type="term" value="F:oxidoreductase activity"/>
    <property type="evidence" value="ECO:0007669"/>
    <property type="project" value="UniProtKB-KW"/>
</dbReference>
<organism evidence="3 4">
    <name type="scientific">Bifiguratus adelaidae</name>
    <dbReference type="NCBI Taxonomy" id="1938954"/>
    <lineage>
        <taxon>Eukaryota</taxon>
        <taxon>Fungi</taxon>
        <taxon>Fungi incertae sedis</taxon>
        <taxon>Mucoromycota</taxon>
        <taxon>Mucoromycotina</taxon>
        <taxon>Endogonomycetes</taxon>
        <taxon>Endogonales</taxon>
        <taxon>Endogonales incertae sedis</taxon>
        <taxon>Bifiguratus</taxon>
    </lineage>
</organism>
<evidence type="ECO:0000313" key="3">
    <source>
        <dbReference type="EMBL" id="OZJ03856.1"/>
    </source>
</evidence>
<name>A0A261XZS4_9FUNG</name>
<dbReference type="PRINTS" id="PR00081">
    <property type="entry name" value="GDHRDH"/>
</dbReference>
<accession>A0A261XZS4</accession>
<dbReference type="Gene3D" id="3.40.50.720">
    <property type="entry name" value="NAD(P)-binding Rossmann-like Domain"/>
    <property type="match status" value="1"/>
</dbReference>
<gene>
    <name evidence="3" type="ORF">BZG36_03674</name>
</gene>
<dbReference type="CDD" id="cd05327">
    <property type="entry name" value="retinol-DH_like_SDR_c_like"/>
    <property type="match status" value="1"/>
</dbReference>
<comment type="similarity">
    <text evidence="1">Belongs to the short-chain dehydrogenases/reductases (SDR) family.</text>
</comment>
<dbReference type="EMBL" id="MVBO01000065">
    <property type="protein sequence ID" value="OZJ03856.1"/>
    <property type="molecule type" value="Genomic_DNA"/>
</dbReference>
<dbReference type="Proteomes" id="UP000242875">
    <property type="component" value="Unassembled WGS sequence"/>
</dbReference>